<dbReference type="GO" id="GO:0050660">
    <property type="term" value="F:flavin adenine dinucleotide binding"/>
    <property type="evidence" value="ECO:0007669"/>
    <property type="project" value="InterPro"/>
</dbReference>
<comment type="caution">
    <text evidence="8">The sequence shown here is derived from an EMBL/GenBank/DDBJ whole genome shotgun (WGS) entry which is preliminary data.</text>
</comment>
<dbReference type="InterPro" id="IPR036188">
    <property type="entry name" value="FAD/NAD-bd_sf"/>
</dbReference>
<keyword evidence="3" id="KW-0274">FAD</keyword>
<dbReference type="Pfam" id="PF05199">
    <property type="entry name" value="GMC_oxred_C"/>
    <property type="match status" value="1"/>
</dbReference>
<accession>G9Y4U6</accession>
<dbReference type="PATRIC" id="fig|1002364.3.peg.1471"/>
<dbReference type="AlphaFoldDB" id="G9Y4U6"/>
<organism evidence="8 9">
    <name type="scientific">Hafnia alvei ATCC 51873</name>
    <dbReference type="NCBI Taxonomy" id="1002364"/>
    <lineage>
        <taxon>Bacteria</taxon>
        <taxon>Pseudomonadati</taxon>
        <taxon>Pseudomonadota</taxon>
        <taxon>Gammaproteobacteria</taxon>
        <taxon>Enterobacterales</taxon>
        <taxon>Hafniaceae</taxon>
        <taxon>Hafnia</taxon>
    </lineage>
</organism>
<evidence type="ECO:0000256" key="2">
    <source>
        <dbReference type="ARBA" id="ARBA00022630"/>
    </source>
</evidence>
<dbReference type="Pfam" id="PF00732">
    <property type="entry name" value="GMC_oxred_N"/>
    <property type="match status" value="1"/>
</dbReference>
<evidence type="ECO:0000313" key="9">
    <source>
        <dbReference type="Proteomes" id="UP000005959"/>
    </source>
</evidence>
<dbReference type="PANTHER" id="PTHR46056">
    <property type="entry name" value="LONG-CHAIN-ALCOHOL OXIDASE"/>
    <property type="match status" value="1"/>
</dbReference>
<protein>
    <submittedName>
        <fullName evidence="8">Putative gluconate 2-dehydrogenase flavoprotein</fullName>
    </submittedName>
</protein>
<evidence type="ECO:0000256" key="4">
    <source>
        <dbReference type="ARBA" id="ARBA00023002"/>
    </source>
</evidence>
<dbReference type="InterPro" id="IPR000172">
    <property type="entry name" value="GMC_OxRdtase_N"/>
</dbReference>
<feature type="domain" description="Glucose-methanol-choline oxidoreductase C-terminal" evidence="7">
    <location>
        <begin position="469"/>
        <end position="588"/>
    </location>
</feature>
<feature type="region of interest" description="Disordered" evidence="5">
    <location>
        <begin position="521"/>
        <end position="543"/>
    </location>
</feature>
<dbReference type="Gene3D" id="3.50.50.60">
    <property type="entry name" value="FAD/NAD(P)-binding domain"/>
    <property type="match status" value="2"/>
</dbReference>
<dbReference type="HOGENOM" id="CLU_008878_2_0_6"/>
<reference evidence="8 9" key="1">
    <citation type="submission" date="2011-08" db="EMBL/GenBank/DDBJ databases">
        <authorList>
            <person name="Weinstock G."/>
            <person name="Sodergren E."/>
            <person name="Clifton S."/>
            <person name="Fulton L."/>
            <person name="Fulton B."/>
            <person name="Courtney L."/>
            <person name="Fronick C."/>
            <person name="Harrison M."/>
            <person name="Strong C."/>
            <person name="Farmer C."/>
            <person name="Delahaunty K."/>
            <person name="Markovic C."/>
            <person name="Hall O."/>
            <person name="Minx P."/>
            <person name="Tomlinson C."/>
            <person name="Mitreva M."/>
            <person name="Hou S."/>
            <person name="Chen J."/>
            <person name="Wollam A."/>
            <person name="Pepin K.H."/>
            <person name="Johnson M."/>
            <person name="Bhonagiri V."/>
            <person name="Zhang X."/>
            <person name="Suruliraj S."/>
            <person name="Warren W."/>
            <person name="Chinwalla A."/>
            <person name="Mardis E.R."/>
            <person name="Wilson R.K."/>
        </authorList>
    </citation>
    <scope>NUCLEOTIDE SEQUENCE [LARGE SCALE GENOMIC DNA]</scope>
    <source>
        <strain evidence="8 9">ATCC 51873</strain>
    </source>
</reference>
<evidence type="ECO:0000259" key="6">
    <source>
        <dbReference type="Pfam" id="PF00732"/>
    </source>
</evidence>
<evidence type="ECO:0000313" key="8">
    <source>
        <dbReference type="EMBL" id="EHM44297.1"/>
    </source>
</evidence>
<dbReference type="EMBL" id="AGCI01000031">
    <property type="protein sequence ID" value="EHM44297.1"/>
    <property type="molecule type" value="Genomic_DNA"/>
</dbReference>
<feature type="compositionally biased region" description="Polar residues" evidence="5">
    <location>
        <begin position="522"/>
        <end position="539"/>
    </location>
</feature>
<dbReference type="GO" id="GO:0016614">
    <property type="term" value="F:oxidoreductase activity, acting on CH-OH group of donors"/>
    <property type="evidence" value="ECO:0007669"/>
    <property type="project" value="InterPro"/>
</dbReference>
<keyword evidence="2" id="KW-0285">Flavoprotein</keyword>
<feature type="domain" description="Glucose-methanol-choline oxidoreductase N-terminal" evidence="6">
    <location>
        <begin position="248"/>
        <end position="365"/>
    </location>
</feature>
<gene>
    <name evidence="8" type="ORF">HMPREF0454_01610</name>
</gene>
<evidence type="ECO:0000256" key="5">
    <source>
        <dbReference type="SAM" id="MobiDB-lite"/>
    </source>
</evidence>
<evidence type="ECO:0000256" key="3">
    <source>
        <dbReference type="ARBA" id="ARBA00022827"/>
    </source>
</evidence>
<comment type="similarity">
    <text evidence="1">Belongs to the GMC oxidoreductase family.</text>
</comment>
<sequence length="610" mass="67805">MAHKKTPNNKEIVEFCWEESMSNKREKADVVIVGLGWAGSLMANELTMAGLNVVAIERGSWRDTSTDFPTTIDTDELRFVSRRAIMQPPAVETLTFRNTPVQRALPLREWNTYQFGWNVGGAGTHWNGMTWRFLPYDFQSYSMTVERYGKDKFLPGLQVQDWGVSYQDLEPFYDKFERYAGTSGKAGNIQGKIQIGGNPFEGPRQRDYPLPPLERTRMAEIFDQAAKGLGYHPFPVPAGNTSGAYTNPLGIKMAPCTYCGYCEFFGCGNWSKSSPQACILPALMQRKNFQVITESEVLHVNLTSDKKTATGVTYIDNEGEQWEQPADIVVIAAYQMDNVRLMLLSGIGKPYNHQTGEGVVGRNYAYQTISGASVFFKNEHLNPFIGAGALAQAIDDFNGDNFDHSQHDFIGGAVALVHSTNGRPIASGNLVPPGTPKWGREWKQAYQQNYQNANSVYCQGNSYPHRDVFLDLDPEYKDRHGRPLLRVTFDWNENDKRSAHFMADRSVELGKAMGAETVVRSEPTTRPFSPMDNLSSHTTGGAVMGDDPRTSALNRYLQSWDVHNTFVVGASAFANNGGYNPTGTVGALTLWAAEAIKTRYLKAPGPLVEA</sequence>
<evidence type="ECO:0000259" key="7">
    <source>
        <dbReference type="Pfam" id="PF05199"/>
    </source>
</evidence>
<dbReference type="PANTHER" id="PTHR46056:SF12">
    <property type="entry name" value="LONG-CHAIN-ALCOHOL OXIDASE"/>
    <property type="match status" value="1"/>
</dbReference>
<dbReference type="Proteomes" id="UP000005959">
    <property type="component" value="Unassembled WGS sequence"/>
</dbReference>
<dbReference type="InterPro" id="IPR007867">
    <property type="entry name" value="GMC_OxRtase_C"/>
</dbReference>
<dbReference type="SUPFAM" id="SSF51905">
    <property type="entry name" value="FAD/NAD(P)-binding domain"/>
    <property type="match status" value="1"/>
</dbReference>
<name>G9Y4U6_HAFAL</name>
<evidence type="ECO:0000256" key="1">
    <source>
        <dbReference type="ARBA" id="ARBA00010790"/>
    </source>
</evidence>
<proteinExistence type="inferred from homology"/>
<keyword evidence="4" id="KW-0560">Oxidoreductase</keyword>